<evidence type="ECO:0000256" key="1">
    <source>
        <dbReference type="ARBA" id="ARBA00004141"/>
    </source>
</evidence>
<name>A0ABV6L596_9SPHI</name>
<evidence type="ECO:0000256" key="4">
    <source>
        <dbReference type="ARBA" id="ARBA00023136"/>
    </source>
</evidence>
<feature type="domain" description="Methylamine utilisation protein MauE" evidence="6">
    <location>
        <begin position="5"/>
        <end position="130"/>
    </location>
</feature>
<sequence length="148" mass="16711">MKKDLIFDFITALLVLLFLYTGLSKLLDFKTFELSMRFQHLPDWITYPLIYILPPAELAVAALLISGKSRIPGLYAFLALMISFTLYVGAVLLHMFPKSPCACGGVIKSLGWGEHFLLNLLFTGLAAIALRHYRSQRHLAIKHKPYEA</sequence>
<proteinExistence type="predicted"/>
<reference evidence="7 8" key="1">
    <citation type="submission" date="2024-09" db="EMBL/GenBank/DDBJ databases">
        <authorList>
            <person name="Sun Q."/>
            <person name="Mori K."/>
        </authorList>
    </citation>
    <scope>NUCLEOTIDE SEQUENCE [LARGE SCALE GENOMIC DNA]</scope>
    <source>
        <strain evidence="7 8">NCAIM B.02415</strain>
    </source>
</reference>
<evidence type="ECO:0000259" key="6">
    <source>
        <dbReference type="Pfam" id="PF07291"/>
    </source>
</evidence>
<accession>A0ABV6L596</accession>
<dbReference type="EMBL" id="JBHLTS010000021">
    <property type="protein sequence ID" value="MFC0514618.1"/>
    <property type="molecule type" value="Genomic_DNA"/>
</dbReference>
<gene>
    <name evidence="7" type="ORF">ACFFGT_10415</name>
</gene>
<dbReference type="Pfam" id="PF07291">
    <property type="entry name" value="MauE"/>
    <property type="match status" value="1"/>
</dbReference>
<comment type="caution">
    <text evidence="7">The sequence shown here is derived from an EMBL/GenBank/DDBJ whole genome shotgun (WGS) entry which is preliminary data.</text>
</comment>
<evidence type="ECO:0000313" key="8">
    <source>
        <dbReference type="Proteomes" id="UP001589828"/>
    </source>
</evidence>
<keyword evidence="8" id="KW-1185">Reference proteome</keyword>
<keyword evidence="2 5" id="KW-0812">Transmembrane</keyword>
<comment type="subcellular location">
    <subcellularLocation>
        <location evidence="1">Membrane</location>
        <topology evidence="1">Multi-pass membrane protein</topology>
    </subcellularLocation>
</comment>
<feature type="transmembrane region" description="Helical" evidence="5">
    <location>
        <begin position="74"/>
        <end position="96"/>
    </location>
</feature>
<feature type="transmembrane region" description="Helical" evidence="5">
    <location>
        <begin position="48"/>
        <end position="67"/>
    </location>
</feature>
<dbReference type="InterPro" id="IPR009908">
    <property type="entry name" value="Methylamine_util_MauE"/>
</dbReference>
<dbReference type="Proteomes" id="UP001589828">
    <property type="component" value="Unassembled WGS sequence"/>
</dbReference>
<evidence type="ECO:0000313" key="7">
    <source>
        <dbReference type="EMBL" id="MFC0514618.1"/>
    </source>
</evidence>
<evidence type="ECO:0000256" key="5">
    <source>
        <dbReference type="SAM" id="Phobius"/>
    </source>
</evidence>
<evidence type="ECO:0000256" key="3">
    <source>
        <dbReference type="ARBA" id="ARBA00022989"/>
    </source>
</evidence>
<feature type="transmembrane region" description="Helical" evidence="5">
    <location>
        <begin position="116"/>
        <end position="133"/>
    </location>
</feature>
<dbReference type="RefSeq" id="WP_377022462.1">
    <property type="nucleotide sequence ID" value="NZ_JBHLTS010000021.1"/>
</dbReference>
<organism evidence="7 8">
    <name type="scientific">Mucilaginibacter angelicae</name>
    <dbReference type="NCBI Taxonomy" id="869718"/>
    <lineage>
        <taxon>Bacteria</taxon>
        <taxon>Pseudomonadati</taxon>
        <taxon>Bacteroidota</taxon>
        <taxon>Sphingobacteriia</taxon>
        <taxon>Sphingobacteriales</taxon>
        <taxon>Sphingobacteriaceae</taxon>
        <taxon>Mucilaginibacter</taxon>
    </lineage>
</organism>
<keyword evidence="4 5" id="KW-0472">Membrane</keyword>
<evidence type="ECO:0000256" key="2">
    <source>
        <dbReference type="ARBA" id="ARBA00022692"/>
    </source>
</evidence>
<keyword evidence="3 5" id="KW-1133">Transmembrane helix</keyword>
<protein>
    <submittedName>
        <fullName evidence="7">MauE/DoxX family redox-associated membrane protein</fullName>
    </submittedName>
</protein>